<keyword evidence="3" id="KW-0378">Hydrolase</keyword>
<evidence type="ECO:0000256" key="1">
    <source>
        <dbReference type="ARBA" id="ARBA00022722"/>
    </source>
</evidence>
<dbReference type="Pfam" id="PF17146">
    <property type="entry name" value="PIN_6"/>
    <property type="match status" value="1"/>
</dbReference>
<dbReference type="Proteomes" id="UP000570823">
    <property type="component" value="Unassembled WGS sequence"/>
</dbReference>
<evidence type="ECO:0000259" key="4">
    <source>
        <dbReference type="Pfam" id="PF17146"/>
    </source>
</evidence>
<evidence type="ECO:0000256" key="3">
    <source>
        <dbReference type="ARBA" id="ARBA00022801"/>
    </source>
</evidence>
<protein>
    <submittedName>
        <fullName evidence="5">Nucleotide-binding protein</fullName>
    </submittedName>
</protein>
<evidence type="ECO:0000313" key="5">
    <source>
        <dbReference type="EMBL" id="NVO67465.1"/>
    </source>
</evidence>
<dbReference type="PANTHER" id="PTHR12814:SF2">
    <property type="entry name" value="RNA-BINDING PROTEIN NOB1"/>
    <property type="match status" value="1"/>
</dbReference>
<keyword evidence="1" id="KW-0540">Nuclease</keyword>
<evidence type="ECO:0000313" key="6">
    <source>
        <dbReference type="Proteomes" id="UP000570823"/>
    </source>
</evidence>
<reference evidence="5 6" key="1">
    <citation type="submission" date="2020-06" db="EMBL/GenBank/DDBJ databases">
        <title>Methanofollis fontis sp. nov., a methanogen isolated from marine sediments near a cold seep at Four-Way Closure Ridge offshore southwestern Taiwan.</title>
        <authorList>
            <person name="Chen S.-C."/>
            <person name="Teng N.-H."/>
            <person name="Lin Y.-S."/>
            <person name="Lai M.-C."/>
            <person name="Chen H.-H."/>
            <person name="Wang C.-C."/>
        </authorList>
    </citation>
    <scope>NUCLEOTIDE SEQUENCE [LARGE SCALE GENOMIC DNA]</scope>
    <source>
        <strain evidence="5 6">DSM 2702</strain>
    </source>
</reference>
<sequence length="151" mass="16414">MKAVLDATAFFVERPVEGDLFTTPEVVAELVDLRAKCRYEALLTTGLTVSGASAGALERARRAAEKSRDIGVLSPTDLSVLALALDIGGVIYTDDFALQNAAIVLGVPTEPLQQRRAVRVRWKYRCSGCGRYADHEGECMVCGAAIRRTRR</sequence>
<dbReference type="GO" id="GO:0046872">
    <property type="term" value="F:metal ion binding"/>
    <property type="evidence" value="ECO:0007669"/>
    <property type="project" value="UniProtKB-KW"/>
</dbReference>
<dbReference type="InterPro" id="IPR039907">
    <property type="entry name" value="NOB1"/>
</dbReference>
<accession>A0A7K4HQB9</accession>
<feature type="domain" description="Ribonuclease PIN" evidence="4">
    <location>
        <begin position="4"/>
        <end position="86"/>
    </location>
</feature>
<dbReference type="AlphaFoldDB" id="A0A7K4HQB9"/>
<dbReference type="InterPro" id="IPR033411">
    <property type="entry name" value="Ribonuclease_PIN"/>
</dbReference>
<dbReference type="PANTHER" id="PTHR12814">
    <property type="entry name" value="RNA-BINDING PROTEIN NOB1"/>
    <property type="match status" value="1"/>
</dbReference>
<dbReference type="InterPro" id="IPR029060">
    <property type="entry name" value="PIN-like_dom_sf"/>
</dbReference>
<name>A0A7K4HQB9_9EURY</name>
<dbReference type="GO" id="GO:0004521">
    <property type="term" value="F:RNA endonuclease activity"/>
    <property type="evidence" value="ECO:0007669"/>
    <property type="project" value="TreeGrafter"/>
</dbReference>
<dbReference type="GO" id="GO:0030490">
    <property type="term" value="P:maturation of SSU-rRNA"/>
    <property type="evidence" value="ECO:0007669"/>
    <property type="project" value="TreeGrafter"/>
</dbReference>
<keyword evidence="6" id="KW-1185">Reference proteome</keyword>
<dbReference type="OrthoDB" id="27944at2157"/>
<gene>
    <name evidence="5" type="ORF">HWN36_09140</name>
</gene>
<dbReference type="CDD" id="cd09876">
    <property type="entry name" value="PIN_Nob1-like"/>
    <property type="match status" value="1"/>
</dbReference>
<dbReference type="GO" id="GO:0016787">
    <property type="term" value="F:hydrolase activity"/>
    <property type="evidence" value="ECO:0007669"/>
    <property type="project" value="UniProtKB-KW"/>
</dbReference>
<keyword evidence="2" id="KW-0479">Metal-binding</keyword>
<dbReference type="GO" id="GO:0030688">
    <property type="term" value="C:preribosome, small subunit precursor"/>
    <property type="evidence" value="ECO:0007669"/>
    <property type="project" value="TreeGrafter"/>
</dbReference>
<comment type="caution">
    <text evidence="5">The sequence shown here is derived from an EMBL/GenBank/DDBJ whole genome shotgun (WGS) entry which is preliminary data.</text>
</comment>
<dbReference type="RefSeq" id="WP_176789052.1">
    <property type="nucleotide sequence ID" value="NZ_JABXWR010000001.1"/>
</dbReference>
<dbReference type="SUPFAM" id="SSF88723">
    <property type="entry name" value="PIN domain-like"/>
    <property type="match status" value="1"/>
</dbReference>
<dbReference type="EMBL" id="JABXWR010000001">
    <property type="protein sequence ID" value="NVO67465.1"/>
    <property type="molecule type" value="Genomic_DNA"/>
</dbReference>
<dbReference type="Gene3D" id="2.20.28.10">
    <property type="match status" value="1"/>
</dbReference>
<organism evidence="5 6">
    <name type="scientific">Methanofollis tationis</name>
    <dbReference type="NCBI Taxonomy" id="81417"/>
    <lineage>
        <taxon>Archaea</taxon>
        <taxon>Methanobacteriati</taxon>
        <taxon>Methanobacteriota</taxon>
        <taxon>Stenosarchaea group</taxon>
        <taxon>Methanomicrobia</taxon>
        <taxon>Methanomicrobiales</taxon>
        <taxon>Methanomicrobiaceae</taxon>
        <taxon>Methanofollis</taxon>
    </lineage>
</organism>
<dbReference type="Gene3D" id="3.40.50.1010">
    <property type="entry name" value="5'-nuclease"/>
    <property type="match status" value="1"/>
</dbReference>
<proteinExistence type="predicted"/>
<evidence type="ECO:0000256" key="2">
    <source>
        <dbReference type="ARBA" id="ARBA00022723"/>
    </source>
</evidence>